<keyword evidence="3" id="KW-1185">Reference proteome</keyword>
<feature type="transmembrane region" description="Helical" evidence="1">
    <location>
        <begin position="260"/>
        <end position="278"/>
    </location>
</feature>
<evidence type="ECO:0000256" key="1">
    <source>
        <dbReference type="SAM" id="Phobius"/>
    </source>
</evidence>
<gene>
    <name evidence="2" type="ORF">VSR73_07240</name>
</gene>
<keyword evidence="1" id="KW-1133">Transmembrane helix</keyword>
<dbReference type="Proteomes" id="UP001489897">
    <property type="component" value="Unassembled WGS sequence"/>
</dbReference>
<keyword evidence="1" id="KW-0812">Transmembrane</keyword>
<evidence type="ECO:0000313" key="2">
    <source>
        <dbReference type="EMBL" id="MEM5420857.1"/>
    </source>
</evidence>
<comment type="caution">
    <text evidence="2">The sequence shown here is derived from an EMBL/GenBank/DDBJ whole genome shotgun (WGS) entry which is preliminary data.</text>
</comment>
<reference evidence="2 3" key="1">
    <citation type="submission" date="2024-01" db="EMBL/GenBank/DDBJ databases">
        <title>The diversity of rhizobia nodulating Mimosa spp. in eleven states of Brazil covering several biomes is determined by host plant, location, and edaphic factors.</title>
        <authorList>
            <person name="Rouws L."/>
            <person name="Barauna A."/>
            <person name="Beukes C."/>
            <person name="De Faria S.M."/>
            <person name="Gross E."/>
            <person name="Dos Reis Junior F.B."/>
            <person name="Simon M."/>
            <person name="Maluk M."/>
            <person name="Odee D.W."/>
            <person name="Kenicer G."/>
            <person name="Young J.P.W."/>
            <person name="Reis V.M."/>
            <person name="Zilli J."/>
            <person name="James E.K."/>
        </authorList>
    </citation>
    <scope>NUCLEOTIDE SEQUENCE [LARGE SCALE GENOMIC DNA]</scope>
    <source>
        <strain evidence="2 3">JPY167</strain>
    </source>
</reference>
<accession>A0ABU9RMF7</accession>
<organism evidence="2 3">
    <name type="scientific">Paraburkholderia ferrariae</name>
    <dbReference type="NCBI Taxonomy" id="386056"/>
    <lineage>
        <taxon>Bacteria</taxon>
        <taxon>Pseudomonadati</taxon>
        <taxon>Pseudomonadota</taxon>
        <taxon>Betaproteobacteria</taxon>
        <taxon>Burkholderiales</taxon>
        <taxon>Burkholderiaceae</taxon>
        <taxon>Paraburkholderia</taxon>
    </lineage>
</organism>
<protein>
    <submittedName>
        <fullName evidence="2">Uncharacterized protein</fullName>
    </submittedName>
</protein>
<sequence length="283" mass="30935">MDFLEKRAAVNLVERNDHALELVELASAKRTYYPTTSMWLKLEQLQVAQQLVEPLDQDRQPVLSTSLHGVAHLDGQELAIIGFPQLATRVLQVSFEARDVSTADRLGLRALEDELGNSMSDVALGTARLGFNAADDETGEPDRWWLACHIPPSCLQVLAKAISDGQLGAVELGLAMRHLYTSEDPAAEPSRQPRLFLRPNEGDDTVEWPNIATGYVTHLRIDFATASLRGSAASSDPAGAAKVVAEAVSSLGPTLLNLRLTVRWIGILIAVLLFLEVLERLQI</sequence>
<proteinExistence type="predicted"/>
<dbReference type="EMBL" id="JAYMRV010000002">
    <property type="protein sequence ID" value="MEM5420857.1"/>
    <property type="molecule type" value="Genomic_DNA"/>
</dbReference>
<dbReference type="RefSeq" id="WP_342946292.1">
    <property type="nucleotide sequence ID" value="NZ_JAYMRV010000002.1"/>
</dbReference>
<name>A0ABU9RMF7_9BURK</name>
<evidence type="ECO:0000313" key="3">
    <source>
        <dbReference type="Proteomes" id="UP001489897"/>
    </source>
</evidence>
<keyword evidence="1" id="KW-0472">Membrane</keyword>